<dbReference type="InterPro" id="IPR001279">
    <property type="entry name" value="Metallo-B-lactamas"/>
</dbReference>
<dbReference type="Gene3D" id="3.90.79.10">
    <property type="entry name" value="Nucleoside Triphosphate Pyrophosphohydrolase"/>
    <property type="match status" value="1"/>
</dbReference>
<dbReference type="PANTHER" id="PTHR23131">
    <property type="entry name" value="ENDORIBONUCLEASE LACTB2"/>
    <property type="match status" value="1"/>
</dbReference>
<evidence type="ECO:0000313" key="2">
    <source>
        <dbReference type="EMBL" id="GEJ57583.1"/>
    </source>
</evidence>
<dbReference type="Gene3D" id="3.60.15.10">
    <property type="entry name" value="Ribonuclease Z/Hydroxyacylglutathione hydrolase-like"/>
    <property type="match status" value="1"/>
</dbReference>
<dbReference type="SUPFAM" id="SSF56281">
    <property type="entry name" value="Metallo-hydrolase/oxidoreductase"/>
    <property type="match status" value="1"/>
</dbReference>
<keyword evidence="3" id="KW-1185">Reference proteome</keyword>
<dbReference type="InterPro" id="IPR036866">
    <property type="entry name" value="RibonucZ/Hydroxyglut_hydro"/>
</dbReference>
<dbReference type="InterPro" id="IPR041516">
    <property type="entry name" value="LACTB2_WH"/>
</dbReference>
<dbReference type="SMART" id="SM00849">
    <property type="entry name" value="Lactamase_B"/>
    <property type="match status" value="1"/>
</dbReference>
<dbReference type="InterPro" id="IPR036388">
    <property type="entry name" value="WH-like_DNA-bd_sf"/>
</dbReference>
<accession>A0A7I9VMF6</accession>
<dbReference type="Gene3D" id="1.10.10.10">
    <property type="entry name" value="Winged helix-like DNA-binding domain superfamily/Winged helix DNA-binding domain"/>
    <property type="match status" value="1"/>
</dbReference>
<organism evidence="2 3">
    <name type="scientific">Anaeromyxobacter diazotrophicus</name>
    <dbReference type="NCBI Taxonomy" id="2590199"/>
    <lineage>
        <taxon>Bacteria</taxon>
        <taxon>Pseudomonadati</taxon>
        <taxon>Myxococcota</taxon>
        <taxon>Myxococcia</taxon>
        <taxon>Myxococcales</taxon>
        <taxon>Cystobacterineae</taxon>
        <taxon>Anaeromyxobacteraceae</taxon>
        <taxon>Anaeromyxobacter</taxon>
    </lineage>
</organism>
<dbReference type="EMBL" id="BJTG01000005">
    <property type="protein sequence ID" value="GEJ57583.1"/>
    <property type="molecule type" value="Genomic_DNA"/>
</dbReference>
<reference evidence="3" key="1">
    <citation type="journal article" date="2020" name="Appl. Environ. Microbiol.">
        <title>Diazotrophic Anaeromyxobacter Isolates from Soils.</title>
        <authorList>
            <person name="Masuda Y."/>
            <person name="Yamanaka H."/>
            <person name="Xu Z.X."/>
            <person name="Shiratori Y."/>
            <person name="Aono T."/>
            <person name="Amachi S."/>
            <person name="Senoo K."/>
            <person name="Itoh H."/>
        </authorList>
    </citation>
    <scope>NUCLEOTIDE SEQUENCE [LARGE SCALE GENOMIC DNA]</scope>
    <source>
        <strain evidence="3">R267</strain>
    </source>
</reference>
<feature type="domain" description="Metallo-beta-lactamase" evidence="1">
    <location>
        <begin position="214"/>
        <end position="380"/>
    </location>
</feature>
<evidence type="ECO:0000313" key="3">
    <source>
        <dbReference type="Proteomes" id="UP000503640"/>
    </source>
</evidence>
<name>A0A7I9VMF6_9BACT</name>
<dbReference type="Proteomes" id="UP000503640">
    <property type="component" value="Unassembled WGS sequence"/>
</dbReference>
<dbReference type="Pfam" id="PF17778">
    <property type="entry name" value="WHD_BLACT"/>
    <property type="match status" value="1"/>
</dbReference>
<dbReference type="AlphaFoldDB" id="A0A7I9VMF6"/>
<dbReference type="InterPro" id="IPR050662">
    <property type="entry name" value="Sec-metab_biosynth-thioest"/>
</dbReference>
<dbReference type="PANTHER" id="PTHR23131:SF0">
    <property type="entry name" value="ENDORIBONUCLEASE LACTB2"/>
    <property type="match status" value="1"/>
</dbReference>
<dbReference type="SUPFAM" id="SSF55811">
    <property type="entry name" value="Nudix"/>
    <property type="match status" value="1"/>
</dbReference>
<comment type="caution">
    <text evidence="2">The sequence shown here is derived from an EMBL/GenBank/DDBJ whole genome shotgun (WGS) entry which is preliminary data.</text>
</comment>
<dbReference type="Pfam" id="PF00753">
    <property type="entry name" value="Lactamase_B"/>
    <property type="match status" value="1"/>
</dbReference>
<evidence type="ECO:0000259" key="1">
    <source>
        <dbReference type="SMART" id="SM00849"/>
    </source>
</evidence>
<dbReference type="InterPro" id="IPR015797">
    <property type="entry name" value="NUDIX_hydrolase-like_dom_sf"/>
</dbReference>
<proteinExistence type="predicted"/>
<protein>
    <recommendedName>
        <fullName evidence="1">Metallo-beta-lactamase domain-containing protein</fullName>
    </recommendedName>
</protein>
<sequence length="465" mass="49736">MKRGALRFAGGFQAFPGGRLDPEDARVAVPGFAGEAAALRACAAREIFEETGVLLARGPALHAEARAEGRRSILAGALGFGDFLARHGLEVDGARLLDAGRWITPPQFPLRYDAHVFLAELPRGEAAEVWPGELASGEWIAAAEAEARWARGEVLLHPPNLWGVQCLAAAAPPACLARLRAPPATEGFITRRVEFQRGLFLAALRTPTLPPATHTNCWMPALEGGGLALVDPGSPWPEEQAFLERVLDDLAADGLAPREIWLTHAHPDHVGAVAALRARHPLVLRAHPDAAARLPPGLGEVTPLADGERLDGRWRALHTPGHALGHVAFLDERTGALLAGDMVSTLSTIVIDPPEGDMAVYLRSLERLVAAGPHTLFPAHGPPTQGAAEKLAEYLAHRREREAKVLAAAEEPGSLDEVTARAYADAPAPMLPFAARSCLASLLKLEREGRVARDREVWRARHTGA</sequence>
<gene>
    <name evidence="2" type="ORF">AMYX_23240</name>
</gene>